<dbReference type="GO" id="GO:0006432">
    <property type="term" value="P:phenylalanyl-tRNA aminoacylation"/>
    <property type="evidence" value="ECO:0007669"/>
    <property type="project" value="UniProtKB-UniRule"/>
</dbReference>
<dbReference type="Pfam" id="PF03147">
    <property type="entry name" value="FDX-ACB"/>
    <property type="match status" value="1"/>
</dbReference>
<dbReference type="InterPro" id="IPR009061">
    <property type="entry name" value="DNA-bd_dom_put_sf"/>
</dbReference>
<evidence type="ECO:0000256" key="1">
    <source>
        <dbReference type="ARBA" id="ARBA00004496"/>
    </source>
</evidence>
<evidence type="ECO:0000256" key="5">
    <source>
        <dbReference type="ARBA" id="ARBA00022555"/>
    </source>
</evidence>
<evidence type="ECO:0000256" key="12">
    <source>
        <dbReference type="ARBA" id="ARBA00022917"/>
    </source>
</evidence>
<dbReference type="Pfam" id="PF03484">
    <property type="entry name" value="B5"/>
    <property type="match status" value="1"/>
</dbReference>
<evidence type="ECO:0000259" key="19">
    <source>
        <dbReference type="PROSITE" id="PS51483"/>
    </source>
</evidence>
<dbReference type="PANTHER" id="PTHR10947">
    <property type="entry name" value="PHENYLALANYL-TRNA SYNTHETASE BETA CHAIN AND LEUCINE-RICH REPEAT-CONTAINING PROTEIN 47"/>
    <property type="match status" value="1"/>
</dbReference>
<dbReference type="GO" id="GO:0000287">
    <property type="term" value="F:magnesium ion binding"/>
    <property type="evidence" value="ECO:0007669"/>
    <property type="project" value="UniProtKB-UniRule"/>
</dbReference>
<dbReference type="GO" id="GO:0000049">
    <property type="term" value="F:tRNA binding"/>
    <property type="evidence" value="ECO:0007669"/>
    <property type="project" value="UniProtKB-UniRule"/>
</dbReference>
<dbReference type="Pfam" id="PF17759">
    <property type="entry name" value="tRNA_synthFbeta"/>
    <property type="match status" value="1"/>
</dbReference>
<dbReference type="SMART" id="SM00896">
    <property type="entry name" value="FDX-ACB"/>
    <property type="match status" value="1"/>
</dbReference>
<evidence type="ECO:0000256" key="10">
    <source>
        <dbReference type="ARBA" id="ARBA00022842"/>
    </source>
</evidence>
<keyword evidence="6 15" id="KW-0436">Ligase</keyword>
<dbReference type="InterPro" id="IPR005146">
    <property type="entry name" value="B3/B4_tRNA-bd"/>
</dbReference>
<dbReference type="Pfam" id="PF01588">
    <property type="entry name" value="tRNA_bind"/>
    <property type="match status" value="1"/>
</dbReference>
<dbReference type="Gene3D" id="3.30.56.10">
    <property type="match status" value="2"/>
</dbReference>
<evidence type="ECO:0000256" key="14">
    <source>
        <dbReference type="ARBA" id="ARBA00049255"/>
    </source>
</evidence>
<keyword evidence="10 15" id="KW-0460">Magnesium</keyword>
<dbReference type="eggNOG" id="COG0073">
    <property type="taxonomic scope" value="Bacteria"/>
</dbReference>
<dbReference type="PROSITE" id="PS51483">
    <property type="entry name" value="B5"/>
    <property type="match status" value="1"/>
</dbReference>
<evidence type="ECO:0000256" key="16">
    <source>
        <dbReference type="PROSITE-ProRule" id="PRU00209"/>
    </source>
</evidence>
<dbReference type="eggNOG" id="COG0072">
    <property type="taxonomic scope" value="Bacteria"/>
</dbReference>
<dbReference type="PROSITE" id="PS50886">
    <property type="entry name" value="TRBD"/>
    <property type="match status" value="1"/>
</dbReference>
<keyword evidence="8 15" id="KW-0547">Nucleotide-binding</keyword>
<dbReference type="NCBIfam" id="NF045760">
    <property type="entry name" value="YtpR"/>
    <property type="match status" value="1"/>
</dbReference>
<dbReference type="HAMAP" id="MF_00283">
    <property type="entry name" value="Phe_tRNA_synth_beta1"/>
    <property type="match status" value="1"/>
</dbReference>
<keyword evidence="11 16" id="KW-0694">RNA-binding</keyword>
<dbReference type="SUPFAM" id="SSF50249">
    <property type="entry name" value="Nucleic acid-binding proteins"/>
    <property type="match status" value="1"/>
</dbReference>
<dbReference type="EMBL" id="LRQG01000179">
    <property type="protein sequence ID" value="KXA35678.1"/>
    <property type="molecule type" value="Genomic_DNA"/>
</dbReference>
<dbReference type="Gene3D" id="3.30.930.10">
    <property type="entry name" value="Bira Bifunctional Protein, Domain 2"/>
    <property type="match status" value="1"/>
</dbReference>
<dbReference type="STRING" id="28128.HMPREF3226_01984"/>
<comment type="subunit">
    <text evidence="3 15">Tetramer of two alpha and two beta subunits.</text>
</comment>
<keyword evidence="9 15" id="KW-0067">ATP-binding</keyword>
<evidence type="ECO:0000256" key="3">
    <source>
        <dbReference type="ARBA" id="ARBA00011209"/>
    </source>
</evidence>
<dbReference type="RefSeq" id="WP_028901784.1">
    <property type="nucleotide sequence ID" value="NZ_BAAAXP010000014.1"/>
</dbReference>
<feature type="binding site" evidence="15">
    <location>
        <position position="473"/>
    </location>
    <ligand>
        <name>Mg(2+)</name>
        <dbReference type="ChEBI" id="CHEBI:18420"/>
        <note>shared with alpha subunit</note>
    </ligand>
</feature>
<dbReference type="Gene3D" id="2.40.50.140">
    <property type="entry name" value="Nucleic acid-binding proteins"/>
    <property type="match status" value="1"/>
</dbReference>
<comment type="caution">
    <text evidence="20">The sequence shown here is derived from an EMBL/GenBank/DDBJ whole genome shotgun (WGS) entry which is preliminary data.</text>
</comment>
<proteinExistence type="inferred from homology"/>
<dbReference type="PATRIC" id="fig|28128.5.peg.2045"/>
<dbReference type="InterPro" id="IPR004532">
    <property type="entry name" value="Phe-tRNA-ligase_IIc_bsu_bact"/>
</dbReference>
<dbReference type="FunFam" id="2.40.50.140:FF:000045">
    <property type="entry name" value="Phenylalanine--tRNA ligase beta subunit"/>
    <property type="match status" value="1"/>
</dbReference>
<dbReference type="NCBIfam" id="TIGR00472">
    <property type="entry name" value="pheT_bact"/>
    <property type="match status" value="1"/>
</dbReference>
<keyword evidence="5 16" id="KW-0820">tRNA-binding</keyword>
<dbReference type="GO" id="GO:0004826">
    <property type="term" value="F:phenylalanine-tRNA ligase activity"/>
    <property type="evidence" value="ECO:0007669"/>
    <property type="project" value="UniProtKB-UniRule"/>
</dbReference>
<evidence type="ECO:0000256" key="2">
    <source>
        <dbReference type="ARBA" id="ARBA00008653"/>
    </source>
</evidence>
<evidence type="ECO:0000313" key="20">
    <source>
        <dbReference type="EMBL" id="KXA35678.1"/>
    </source>
</evidence>
<protein>
    <recommendedName>
        <fullName evidence="15">Phenylalanine--tRNA ligase beta subunit</fullName>
        <ecNumber evidence="15">6.1.1.20</ecNumber>
    </recommendedName>
    <alternativeName>
        <fullName evidence="15">Phenylalanyl-tRNA synthetase beta subunit</fullName>
        <shortName evidence="15">PheRS</shortName>
    </alternativeName>
</protein>
<keyword evidence="21" id="KW-1185">Reference proteome</keyword>
<keyword evidence="12 15" id="KW-0648">Protein biosynthesis</keyword>
<dbReference type="InterPro" id="IPR045864">
    <property type="entry name" value="aa-tRNA-synth_II/BPL/LPL"/>
</dbReference>
<evidence type="ECO:0000256" key="9">
    <source>
        <dbReference type="ARBA" id="ARBA00022840"/>
    </source>
</evidence>
<dbReference type="Gene3D" id="3.50.40.10">
    <property type="entry name" value="Phenylalanyl-trna Synthetase, Chain B, domain 3"/>
    <property type="match status" value="1"/>
</dbReference>
<keyword evidence="4 15" id="KW-0963">Cytoplasm</keyword>
<feature type="domain" description="TRNA-binding" evidence="17">
    <location>
        <begin position="42"/>
        <end position="154"/>
    </location>
</feature>
<dbReference type="CDD" id="cd00769">
    <property type="entry name" value="PheRS_beta_core"/>
    <property type="match status" value="1"/>
</dbReference>
<evidence type="ECO:0000256" key="13">
    <source>
        <dbReference type="ARBA" id="ARBA00023146"/>
    </source>
</evidence>
<dbReference type="SMART" id="SM00874">
    <property type="entry name" value="B5"/>
    <property type="match status" value="1"/>
</dbReference>
<dbReference type="GO" id="GO:0005524">
    <property type="term" value="F:ATP binding"/>
    <property type="evidence" value="ECO:0007669"/>
    <property type="project" value="UniProtKB-UniRule"/>
</dbReference>
<dbReference type="InterPro" id="IPR020825">
    <property type="entry name" value="Phe-tRNA_synthase-like_B3/B4"/>
</dbReference>
<evidence type="ECO:0000256" key="7">
    <source>
        <dbReference type="ARBA" id="ARBA00022723"/>
    </source>
</evidence>
<sequence>MNISYKWLKEYVDFSLTPQELAEALTSTGLEVGSVEEVETIRGGLKGLFVGKVLTCEMHPNSDHLHITTVDLGKEAPQQIVCGAPNVAAGQKVIVADLGCVLYSGEESFTIKKSKLRGVESFGMICAEDEIGVGTSHDGIIVLPEDAKVGMPAAEYYHLDSDWLIEIDITANRADALSHFGVARDLYAWLKQNGYKTSLHRPDCDKFVVDNHDLEIDVKIENTEACRRYACLSVTNCEVKESPKWLKDKLNVVGVRPINNIVDITNYIMMAYGQPMHCFDADMVVGKQIIVKDKNEGKKFITLDGEEHILGEHDLAICNAEVPMCIAGVFGGKGSGTYENTRNVVLESAYFHPTWIRKSARRHGLSTDASFRFERGIDPNGTIYALKQAAILCKELAGAKVSMEIRDEYPTKMEGFPVRLNYEYADRLIGKQLGVETIRSIAQSLEMEIVKEDADGLDLIVPPYRVDVQRPCDVVEDVLRIYGYNNVEIPSTLKSSLTIAEESDKDYHRENTISEQLVGSGFNEILNNSLTAISYYEGTELNAYPWERIVKVMNPLSSDLGVMRQTLLFGGLESIRRNVNRKAHNLKFFEVGNTYTYNQEKWNEDSPIKAYNQSYHMALWITGKRVEGSWAHPNEDATFYELKAHVENILRRLGVAQGMILSEPSENNIFDKALALKNRAGKVVVEMGILSYKLLKKLGIEQPVYYAELDWGGLMKLIRKNKLEFEEISKYPSVSRDLALLIDANIEFAQVEKIAFQSEKKLLKKVELFDVYEGKNLPEGKKSYAVNFVLQDETKTLNDKAIDAIMQKLIKNLTNKLGAELR</sequence>
<dbReference type="InterPro" id="IPR002547">
    <property type="entry name" value="tRNA-bd_dom"/>
</dbReference>
<dbReference type="SUPFAM" id="SSF46955">
    <property type="entry name" value="Putative DNA-binding domain"/>
    <property type="match status" value="1"/>
</dbReference>
<evidence type="ECO:0000256" key="6">
    <source>
        <dbReference type="ARBA" id="ARBA00022598"/>
    </source>
</evidence>
<name>A0A133PZ75_9BACT</name>
<dbReference type="InterPro" id="IPR005147">
    <property type="entry name" value="tRNA_synthase_B5-dom"/>
</dbReference>
<comment type="subcellular location">
    <subcellularLocation>
        <location evidence="1 15">Cytoplasm</location>
    </subcellularLocation>
</comment>
<evidence type="ECO:0000259" key="18">
    <source>
        <dbReference type="PROSITE" id="PS51447"/>
    </source>
</evidence>
<feature type="domain" description="FDX-ACB" evidence="18">
    <location>
        <begin position="729"/>
        <end position="822"/>
    </location>
</feature>
<comment type="cofactor">
    <cofactor evidence="15">
        <name>Mg(2+)</name>
        <dbReference type="ChEBI" id="CHEBI:18420"/>
    </cofactor>
    <text evidence="15">Binds 2 magnesium ions per tetramer.</text>
</comment>
<organism evidence="20 21">
    <name type="scientific">Prevotella corporis</name>
    <dbReference type="NCBI Taxonomy" id="28128"/>
    <lineage>
        <taxon>Bacteria</taxon>
        <taxon>Pseudomonadati</taxon>
        <taxon>Bacteroidota</taxon>
        <taxon>Bacteroidia</taxon>
        <taxon>Bacteroidales</taxon>
        <taxon>Prevotellaceae</taxon>
        <taxon>Prevotella</taxon>
    </lineage>
</organism>
<evidence type="ECO:0000256" key="11">
    <source>
        <dbReference type="ARBA" id="ARBA00022884"/>
    </source>
</evidence>
<feature type="binding site" evidence="15">
    <location>
        <position position="467"/>
    </location>
    <ligand>
        <name>Mg(2+)</name>
        <dbReference type="ChEBI" id="CHEBI:18420"/>
        <note>shared with alpha subunit</note>
    </ligand>
</feature>
<dbReference type="SMART" id="SM00873">
    <property type="entry name" value="B3_4"/>
    <property type="match status" value="1"/>
</dbReference>
<evidence type="ECO:0000259" key="17">
    <source>
        <dbReference type="PROSITE" id="PS50886"/>
    </source>
</evidence>
<dbReference type="SUPFAM" id="SSF55681">
    <property type="entry name" value="Class II aaRS and biotin synthetases"/>
    <property type="match status" value="1"/>
</dbReference>
<dbReference type="CDD" id="cd02796">
    <property type="entry name" value="tRNA_bind_bactPheRS"/>
    <property type="match status" value="1"/>
</dbReference>
<gene>
    <name evidence="15" type="primary">pheT</name>
    <name evidence="20" type="ORF">HMPREF3226_01984</name>
</gene>
<dbReference type="Proteomes" id="UP000070533">
    <property type="component" value="Unassembled WGS sequence"/>
</dbReference>
<evidence type="ECO:0000256" key="15">
    <source>
        <dbReference type="HAMAP-Rule" id="MF_00283"/>
    </source>
</evidence>
<keyword evidence="7 15" id="KW-0479">Metal-binding</keyword>
<dbReference type="Pfam" id="PF03483">
    <property type="entry name" value="B3_4"/>
    <property type="match status" value="1"/>
</dbReference>
<dbReference type="InterPro" id="IPR005121">
    <property type="entry name" value="Fdx_antiC-bd"/>
</dbReference>
<dbReference type="InterPro" id="IPR041616">
    <property type="entry name" value="PheRS_beta_core"/>
</dbReference>
<feature type="binding site" evidence="15">
    <location>
        <position position="476"/>
    </location>
    <ligand>
        <name>Mg(2+)</name>
        <dbReference type="ChEBI" id="CHEBI:18420"/>
        <note>shared with alpha subunit</note>
    </ligand>
</feature>
<dbReference type="SUPFAM" id="SSF54991">
    <property type="entry name" value="Anticodon-binding domain of PheRS"/>
    <property type="match status" value="1"/>
</dbReference>
<accession>A0A133PZ75</accession>
<comment type="similarity">
    <text evidence="2 15">Belongs to the phenylalanyl-tRNA synthetase beta subunit family. Type 1 subfamily.</text>
</comment>
<dbReference type="Gene3D" id="3.30.70.380">
    <property type="entry name" value="Ferrodoxin-fold anticodon-binding domain"/>
    <property type="match status" value="1"/>
</dbReference>
<comment type="catalytic activity">
    <reaction evidence="14 15">
        <text>tRNA(Phe) + L-phenylalanine + ATP = L-phenylalanyl-tRNA(Phe) + AMP + diphosphate + H(+)</text>
        <dbReference type="Rhea" id="RHEA:19413"/>
        <dbReference type="Rhea" id="RHEA-COMP:9668"/>
        <dbReference type="Rhea" id="RHEA-COMP:9699"/>
        <dbReference type="ChEBI" id="CHEBI:15378"/>
        <dbReference type="ChEBI" id="CHEBI:30616"/>
        <dbReference type="ChEBI" id="CHEBI:33019"/>
        <dbReference type="ChEBI" id="CHEBI:58095"/>
        <dbReference type="ChEBI" id="CHEBI:78442"/>
        <dbReference type="ChEBI" id="CHEBI:78531"/>
        <dbReference type="ChEBI" id="CHEBI:456215"/>
        <dbReference type="EC" id="6.1.1.20"/>
    </reaction>
</comment>
<evidence type="ECO:0000313" key="21">
    <source>
        <dbReference type="Proteomes" id="UP000070533"/>
    </source>
</evidence>
<dbReference type="GO" id="GO:0009328">
    <property type="term" value="C:phenylalanine-tRNA ligase complex"/>
    <property type="evidence" value="ECO:0007669"/>
    <property type="project" value="TreeGrafter"/>
</dbReference>
<dbReference type="AlphaFoldDB" id="A0A133PZ75"/>
<dbReference type="PANTHER" id="PTHR10947:SF0">
    <property type="entry name" value="PHENYLALANINE--TRNA LIGASE BETA SUBUNIT"/>
    <property type="match status" value="1"/>
</dbReference>
<dbReference type="InterPro" id="IPR045060">
    <property type="entry name" value="Phe-tRNA-ligase_IIc_bsu"/>
</dbReference>
<keyword evidence="13 15" id="KW-0030">Aminoacyl-tRNA synthetase</keyword>
<dbReference type="FunFam" id="3.50.40.10:FF:000001">
    <property type="entry name" value="Phenylalanine--tRNA ligase beta subunit"/>
    <property type="match status" value="1"/>
</dbReference>
<feature type="binding site" evidence="15">
    <location>
        <position position="477"/>
    </location>
    <ligand>
        <name>Mg(2+)</name>
        <dbReference type="ChEBI" id="CHEBI:18420"/>
        <note>shared with alpha subunit</note>
    </ligand>
</feature>
<feature type="domain" description="B5" evidence="19">
    <location>
        <begin position="413"/>
        <end position="489"/>
    </location>
</feature>
<dbReference type="InterPro" id="IPR033714">
    <property type="entry name" value="tRNA_bind_bactPheRS"/>
</dbReference>
<dbReference type="InterPro" id="IPR012340">
    <property type="entry name" value="NA-bd_OB-fold"/>
</dbReference>
<dbReference type="FunFam" id="3.30.70.380:FF:000001">
    <property type="entry name" value="Phenylalanine--tRNA ligase beta subunit"/>
    <property type="match status" value="1"/>
</dbReference>
<evidence type="ECO:0000256" key="8">
    <source>
        <dbReference type="ARBA" id="ARBA00022741"/>
    </source>
</evidence>
<dbReference type="SUPFAM" id="SSF56037">
    <property type="entry name" value="PheT/TilS domain"/>
    <property type="match status" value="1"/>
</dbReference>
<reference evidence="21" key="1">
    <citation type="submission" date="2016-01" db="EMBL/GenBank/DDBJ databases">
        <authorList>
            <person name="Mitreva M."/>
            <person name="Pepin K.H."/>
            <person name="Mihindukulasuriya K.A."/>
            <person name="Fulton R."/>
            <person name="Fronick C."/>
            <person name="O'Laughlin M."/>
            <person name="Miner T."/>
            <person name="Herter B."/>
            <person name="Rosa B.A."/>
            <person name="Cordes M."/>
            <person name="Tomlinson C."/>
            <person name="Wollam A."/>
            <person name="Palsikar V.B."/>
            <person name="Mardis E.R."/>
            <person name="Wilson R.K."/>
        </authorList>
    </citation>
    <scope>NUCLEOTIDE SEQUENCE [LARGE SCALE GENOMIC DNA]</scope>
    <source>
        <strain evidence="21">MJR7716</strain>
    </source>
</reference>
<dbReference type="OrthoDB" id="9805455at2"/>
<dbReference type="PROSITE" id="PS51447">
    <property type="entry name" value="FDX_ACB"/>
    <property type="match status" value="1"/>
</dbReference>
<dbReference type="InterPro" id="IPR036690">
    <property type="entry name" value="Fdx_antiC-bd_sf"/>
</dbReference>
<dbReference type="EC" id="6.1.1.20" evidence="15"/>
<evidence type="ECO:0000256" key="4">
    <source>
        <dbReference type="ARBA" id="ARBA00022490"/>
    </source>
</evidence>